<proteinExistence type="predicted"/>
<comment type="caution">
    <text evidence="2">The sequence shown here is derived from an EMBL/GenBank/DDBJ whole genome shotgun (WGS) entry which is preliminary data.</text>
</comment>
<feature type="region of interest" description="Disordered" evidence="1">
    <location>
        <begin position="1"/>
        <end position="63"/>
    </location>
</feature>
<evidence type="ECO:0000313" key="2">
    <source>
        <dbReference type="EMBL" id="SCU66214.1"/>
    </source>
</evidence>
<feature type="compositionally biased region" description="Basic and acidic residues" evidence="1">
    <location>
        <begin position="195"/>
        <end position="208"/>
    </location>
</feature>
<name>A0A1G4I3H4_TRYEQ</name>
<dbReference type="VEuPathDB" id="TriTrypDB:TEOVI_000887100"/>
<evidence type="ECO:0000313" key="3">
    <source>
        <dbReference type="Proteomes" id="UP000195570"/>
    </source>
</evidence>
<gene>
    <name evidence="2" type="ORF">TEOVI_000887100</name>
</gene>
<reference evidence="2" key="1">
    <citation type="submission" date="2016-09" db="EMBL/GenBank/DDBJ databases">
        <authorList>
            <person name="Hebert L."/>
            <person name="Moumen B."/>
        </authorList>
    </citation>
    <scope>NUCLEOTIDE SEQUENCE [LARGE SCALE GENOMIC DNA]</scope>
    <source>
        <strain evidence="2">OVI</strain>
    </source>
</reference>
<feature type="region of interest" description="Disordered" evidence="1">
    <location>
        <begin position="189"/>
        <end position="208"/>
    </location>
</feature>
<feature type="compositionally biased region" description="Polar residues" evidence="1">
    <location>
        <begin position="1"/>
        <end position="17"/>
    </location>
</feature>
<organism evidence="2 3">
    <name type="scientific">Trypanosoma equiperdum</name>
    <dbReference type="NCBI Taxonomy" id="5694"/>
    <lineage>
        <taxon>Eukaryota</taxon>
        <taxon>Discoba</taxon>
        <taxon>Euglenozoa</taxon>
        <taxon>Kinetoplastea</taxon>
        <taxon>Metakinetoplastina</taxon>
        <taxon>Trypanosomatida</taxon>
        <taxon>Trypanosomatidae</taxon>
        <taxon>Trypanosoma</taxon>
    </lineage>
</organism>
<sequence>MNRQQRQPQGGLTSRSVNLPPRSANLANKTSTVTKPSASPPASATSRSNRKSDPASNEKVSDSKLEYENALAQLQLIQQKLRQQALTACHLEREALEFYYSHVICFEGYSGEPMPQQQSSSHHYYFNSTIARARQTDRERRATEEQQLQRERCRVEQLEEELRSSVVMKRLEEERCAVRSAEAEKEALERQLAQKHAERNSREEELQKQREKLQQMRREFLEREAGIRQLEIGKRKQMEDMETIRLQLKTQRGELDSAQTELQRREKVVEDLQQTIERLSRKK</sequence>
<keyword evidence="3" id="KW-1185">Reference proteome</keyword>
<dbReference type="AlphaFoldDB" id="A0A1G4I3H4"/>
<dbReference type="RefSeq" id="XP_067077683.1">
    <property type="nucleotide sequence ID" value="XM_067221582.1"/>
</dbReference>
<protein>
    <submittedName>
        <fullName evidence="2">Uncharacterized protein</fullName>
    </submittedName>
</protein>
<dbReference type="Proteomes" id="UP000195570">
    <property type="component" value="Unassembled WGS sequence"/>
</dbReference>
<accession>A0A1G4I3H4</accession>
<evidence type="ECO:0000256" key="1">
    <source>
        <dbReference type="SAM" id="MobiDB-lite"/>
    </source>
</evidence>
<dbReference type="EMBL" id="CZPT02000522">
    <property type="protein sequence ID" value="SCU66214.1"/>
    <property type="molecule type" value="Genomic_DNA"/>
</dbReference>
<dbReference type="GeneID" id="92382805"/>
<feature type="compositionally biased region" description="Low complexity" evidence="1">
    <location>
        <begin position="30"/>
        <end position="47"/>
    </location>
</feature>